<evidence type="ECO:0000313" key="5">
    <source>
        <dbReference type="Proteomes" id="UP000434957"/>
    </source>
</evidence>
<organism evidence="1 6">
    <name type="scientific">Phytophthora rubi</name>
    <dbReference type="NCBI Taxonomy" id="129364"/>
    <lineage>
        <taxon>Eukaryota</taxon>
        <taxon>Sar</taxon>
        <taxon>Stramenopiles</taxon>
        <taxon>Oomycota</taxon>
        <taxon>Peronosporomycetes</taxon>
        <taxon>Peronosporales</taxon>
        <taxon>Peronosporaceae</taxon>
        <taxon>Phytophthora</taxon>
    </lineage>
</organism>
<evidence type="ECO:0000313" key="4">
    <source>
        <dbReference type="Proteomes" id="UP000429607"/>
    </source>
</evidence>
<keyword evidence="5" id="KW-1185">Reference proteome</keyword>
<proteinExistence type="predicted"/>
<evidence type="ECO:0000313" key="2">
    <source>
        <dbReference type="EMBL" id="KAE8971447.1"/>
    </source>
</evidence>
<accession>A0A6A3HRY5</accession>
<dbReference type="EMBL" id="QXFV01004142">
    <property type="protein sequence ID" value="KAE8971447.1"/>
    <property type="molecule type" value="Genomic_DNA"/>
</dbReference>
<evidence type="ECO:0000313" key="6">
    <source>
        <dbReference type="Proteomes" id="UP000435112"/>
    </source>
</evidence>
<dbReference type="OrthoDB" id="10265614at2759"/>
<name>A0A6A3HRY5_9STRA</name>
<evidence type="ECO:0000313" key="1">
    <source>
        <dbReference type="EMBL" id="KAE8970468.1"/>
    </source>
</evidence>
<gene>
    <name evidence="2" type="ORF">PR001_g26888</name>
    <name evidence="1" type="ORF">PR002_g27108</name>
    <name evidence="3" type="ORF">PR003_g28810</name>
</gene>
<comment type="caution">
    <text evidence="1">The sequence shown here is derived from an EMBL/GenBank/DDBJ whole genome shotgun (WGS) entry which is preliminary data.</text>
</comment>
<dbReference type="EMBL" id="QXFT01004532">
    <property type="protein sequence ID" value="KAE9277380.1"/>
    <property type="molecule type" value="Genomic_DNA"/>
</dbReference>
<sequence length="79" mass="9031">MVRLHGYALGKPFHFTTGIPRDTASYLIAKAWVLEIGIRCAFPLASVKDENGVRQFSNDLEGEMLYFDRFALEDFENCQ</sequence>
<dbReference type="Proteomes" id="UP000429607">
    <property type="component" value="Unassembled WGS sequence"/>
</dbReference>
<evidence type="ECO:0000313" key="3">
    <source>
        <dbReference type="EMBL" id="KAE9277380.1"/>
    </source>
</evidence>
<dbReference type="Proteomes" id="UP000435112">
    <property type="component" value="Unassembled WGS sequence"/>
</dbReference>
<dbReference type="Proteomes" id="UP000434957">
    <property type="component" value="Unassembled WGS sequence"/>
</dbReference>
<protein>
    <submittedName>
        <fullName evidence="1">Uncharacterized protein</fullName>
    </submittedName>
</protein>
<reference evidence="4 6" key="1">
    <citation type="submission" date="2018-09" db="EMBL/GenBank/DDBJ databases">
        <title>Genomic investigation of the strawberry pathogen Phytophthora fragariae indicates pathogenicity is determined by transcriptional variation in three key races.</title>
        <authorList>
            <person name="Adams T.M."/>
            <person name="Armitage A.D."/>
            <person name="Sobczyk M.K."/>
            <person name="Bates H.J."/>
            <person name="Dunwell J.M."/>
            <person name="Nellist C.F."/>
            <person name="Harrison R.J."/>
        </authorList>
    </citation>
    <scope>NUCLEOTIDE SEQUENCE [LARGE SCALE GENOMIC DNA]</scope>
    <source>
        <strain evidence="2 4">SCRP249</strain>
        <strain evidence="1 6">SCRP324</strain>
        <strain evidence="3 5">SCRP333</strain>
    </source>
</reference>
<dbReference type="AlphaFoldDB" id="A0A6A3HRY5"/>
<dbReference type="EMBL" id="QXFU01004141">
    <property type="protein sequence ID" value="KAE8970468.1"/>
    <property type="molecule type" value="Genomic_DNA"/>
</dbReference>